<proteinExistence type="predicted"/>
<evidence type="ECO:0000313" key="2">
    <source>
        <dbReference type="Proteomes" id="UP000789366"/>
    </source>
</evidence>
<sequence>NGVENDEFIQRELDYDISDTPKNILVGSTIGGSHLNPMLEICKILVDRGYKVTLVSPGNFTATSTSYRSIPQIITESSIEPDESSEFKKVFYNEYTFESWVNGIKLVDRSYVKYYNDYLKAYKEIKADLFFCDYDANEACFDLAWKLKKPVVGITSVFTSPPPIRSDPYMGCHVNMENESFYNRFMCAIVQPLKLNWLVRDNLNYINARRAEVGVSKHHDFRGRTNTLFLIDSFFGFEVPTAWPPLHQEIGPILPDTFPSLSPDLELFLSTHPRTMYVALGTYCYTTPENYAAILQAALELINRNVLDGMIWATVRFNESELPSTLNLSTGDIIPTSNLLNNLHPHIYITKFAPQFAVLSHQNTKVFLSHGGVGSSHESMYTATPMLVLPIAFDQPGNAERLEHTGMALKLSKLDLSVDDIISKVIRLMDDESFKINAKKMQVLAKFNSKRKHRGADLIEIMMNLAKFEGIKNENGDLE</sequence>
<comment type="caution">
    <text evidence="1">The sequence shown here is derived from an EMBL/GenBank/DDBJ whole genome shotgun (WGS) entry which is preliminary data.</text>
</comment>
<organism evidence="1 2">
    <name type="scientific">Cetraspora pellucida</name>
    <dbReference type="NCBI Taxonomy" id="1433469"/>
    <lineage>
        <taxon>Eukaryota</taxon>
        <taxon>Fungi</taxon>
        <taxon>Fungi incertae sedis</taxon>
        <taxon>Mucoromycota</taxon>
        <taxon>Glomeromycotina</taxon>
        <taxon>Glomeromycetes</taxon>
        <taxon>Diversisporales</taxon>
        <taxon>Gigasporaceae</taxon>
        <taxon>Cetraspora</taxon>
    </lineage>
</organism>
<keyword evidence="2" id="KW-1185">Reference proteome</keyword>
<dbReference type="Proteomes" id="UP000789366">
    <property type="component" value="Unassembled WGS sequence"/>
</dbReference>
<gene>
    <name evidence="1" type="ORF">SPELUC_LOCUS11708</name>
</gene>
<protein>
    <submittedName>
        <fullName evidence="1">14737_t:CDS:1</fullName>
    </submittedName>
</protein>
<feature type="non-terminal residue" evidence="1">
    <location>
        <position position="479"/>
    </location>
</feature>
<reference evidence="1" key="1">
    <citation type="submission" date="2021-06" db="EMBL/GenBank/DDBJ databases">
        <authorList>
            <person name="Kallberg Y."/>
            <person name="Tangrot J."/>
            <person name="Rosling A."/>
        </authorList>
    </citation>
    <scope>NUCLEOTIDE SEQUENCE</scope>
    <source>
        <strain evidence="1">28 12/20/2015</strain>
    </source>
</reference>
<dbReference type="EMBL" id="CAJVPW010025573">
    <property type="protein sequence ID" value="CAG8709231.1"/>
    <property type="molecule type" value="Genomic_DNA"/>
</dbReference>
<evidence type="ECO:0000313" key="1">
    <source>
        <dbReference type="EMBL" id="CAG8709231.1"/>
    </source>
</evidence>
<feature type="non-terminal residue" evidence="1">
    <location>
        <position position="1"/>
    </location>
</feature>
<accession>A0ACA9PHM3</accession>
<name>A0ACA9PHM3_9GLOM</name>